<dbReference type="AlphaFoldDB" id="A0A6V7H5P8"/>
<protein>
    <submittedName>
        <fullName evidence="1">Uncharacterized protein</fullName>
    </submittedName>
</protein>
<keyword evidence="2" id="KW-1185">Reference proteome</keyword>
<sequence length="54" mass="6359">CLVRNTSAGHRNPLLRLANRNHQKAEVNKQILLFLFEQNQITSHEKISEEKYDL</sequence>
<evidence type="ECO:0000313" key="1">
    <source>
        <dbReference type="EMBL" id="CAD1473748.1"/>
    </source>
</evidence>
<dbReference type="EMBL" id="CAJDYZ010006842">
    <property type="protein sequence ID" value="CAD1473748.1"/>
    <property type="molecule type" value="Genomic_DNA"/>
</dbReference>
<organism evidence="1 2">
    <name type="scientific">Heterotrigona itama</name>
    <dbReference type="NCBI Taxonomy" id="395501"/>
    <lineage>
        <taxon>Eukaryota</taxon>
        <taxon>Metazoa</taxon>
        <taxon>Ecdysozoa</taxon>
        <taxon>Arthropoda</taxon>
        <taxon>Hexapoda</taxon>
        <taxon>Insecta</taxon>
        <taxon>Pterygota</taxon>
        <taxon>Neoptera</taxon>
        <taxon>Endopterygota</taxon>
        <taxon>Hymenoptera</taxon>
        <taxon>Apocrita</taxon>
        <taxon>Aculeata</taxon>
        <taxon>Apoidea</taxon>
        <taxon>Anthophila</taxon>
        <taxon>Apidae</taxon>
        <taxon>Heterotrigona</taxon>
    </lineage>
</organism>
<reference evidence="1" key="1">
    <citation type="submission" date="2020-07" db="EMBL/GenBank/DDBJ databases">
        <authorList>
            <person name="Nazaruddin N."/>
        </authorList>
    </citation>
    <scope>NUCLEOTIDE SEQUENCE</scope>
</reference>
<proteinExistence type="predicted"/>
<name>A0A6V7H5P8_9HYME</name>
<feature type="non-terminal residue" evidence="1">
    <location>
        <position position="1"/>
    </location>
</feature>
<dbReference type="Proteomes" id="UP000752696">
    <property type="component" value="Unassembled WGS sequence"/>
</dbReference>
<evidence type="ECO:0000313" key="2">
    <source>
        <dbReference type="Proteomes" id="UP000752696"/>
    </source>
</evidence>
<comment type="caution">
    <text evidence="1">The sequence shown here is derived from an EMBL/GenBank/DDBJ whole genome shotgun (WGS) entry which is preliminary data.</text>
</comment>
<accession>A0A6V7H5P8</accession>
<gene>
    <name evidence="1" type="ORF">MHI_LOCUS410534</name>
</gene>